<feature type="region of interest" description="Disordered" evidence="4">
    <location>
        <begin position="135"/>
        <end position="161"/>
    </location>
</feature>
<comment type="caution">
    <text evidence="6">The sequence shown here is derived from an EMBL/GenBank/DDBJ whole genome shotgun (WGS) entry which is preliminary data.</text>
</comment>
<dbReference type="SUPFAM" id="SSF46785">
    <property type="entry name" value="Winged helix' DNA-binding domain"/>
    <property type="match status" value="1"/>
</dbReference>
<feature type="region of interest" description="Disordered" evidence="4">
    <location>
        <begin position="1"/>
        <end position="23"/>
    </location>
</feature>
<accession>T0ZFC6</accession>
<dbReference type="InterPro" id="IPR036390">
    <property type="entry name" value="WH_DNA-bd_sf"/>
</dbReference>
<evidence type="ECO:0000256" key="1">
    <source>
        <dbReference type="ARBA" id="ARBA00023015"/>
    </source>
</evidence>
<organism evidence="6">
    <name type="scientific">mine drainage metagenome</name>
    <dbReference type="NCBI Taxonomy" id="410659"/>
    <lineage>
        <taxon>unclassified sequences</taxon>
        <taxon>metagenomes</taxon>
        <taxon>ecological metagenomes</taxon>
    </lineage>
</organism>
<dbReference type="InterPro" id="IPR036388">
    <property type="entry name" value="WH-like_DNA-bd_sf"/>
</dbReference>
<dbReference type="PANTHER" id="PTHR33204">
    <property type="entry name" value="TRANSCRIPTIONAL REGULATOR, MARR FAMILY"/>
    <property type="match status" value="1"/>
</dbReference>
<dbReference type="PROSITE" id="PS51118">
    <property type="entry name" value="HTH_HXLR"/>
    <property type="match status" value="1"/>
</dbReference>
<dbReference type="InterPro" id="IPR002577">
    <property type="entry name" value="HTH_HxlR"/>
</dbReference>
<reference evidence="6" key="2">
    <citation type="journal article" date="2014" name="ISME J.">
        <title>Microbial stratification in low pH oxic and suboxic macroscopic growths along an acid mine drainage.</title>
        <authorList>
            <person name="Mendez-Garcia C."/>
            <person name="Mesa V."/>
            <person name="Sprenger R.R."/>
            <person name="Richter M."/>
            <person name="Diez M.S."/>
            <person name="Solano J."/>
            <person name="Bargiela R."/>
            <person name="Golyshina O.V."/>
            <person name="Manteca A."/>
            <person name="Ramos J.L."/>
            <person name="Gallego J.R."/>
            <person name="Llorente I."/>
            <person name="Martins Dos Santos V.A."/>
            <person name="Jensen O.N."/>
            <person name="Pelaez A.I."/>
            <person name="Sanchez J."/>
            <person name="Ferrer M."/>
        </authorList>
    </citation>
    <scope>NUCLEOTIDE SEQUENCE</scope>
</reference>
<sequence length="161" mass="17702">MPQSDTPRRVSIPPVPLSHDADGRDGPSLSICPMLAAVGVIGTEWRLAIIHRLLDGPQRFSEILKSSPRLNAKTLSATLKFLEGQGVVQRSVVSTRPFSVVYALTEMGLGLAPAARELRTWGERWLLPKSVDRSRTAPRSPVIQGELPRLARPEVEPLRAR</sequence>
<evidence type="ECO:0000259" key="5">
    <source>
        <dbReference type="PROSITE" id="PS51118"/>
    </source>
</evidence>
<keyword evidence="2" id="KW-0238">DNA-binding</keyword>
<feature type="compositionally biased region" description="Basic and acidic residues" evidence="4">
    <location>
        <begin position="149"/>
        <end position="161"/>
    </location>
</feature>
<dbReference type="Gene3D" id="1.10.10.10">
    <property type="entry name" value="Winged helix-like DNA-binding domain superfamily/Winged helix DNA-binding domain"/>
    <property type="match status" value="1"/>
</dbReference>
<keyword evidence="1" id="KW-0805">Transcription regulation</keyword>
<dbReference type="GO" id="GO:0003677">
    <property type="term" value="F:DNA binding"/>
    <property type="evidence" value="ECO:0007669"/>
    <property type="project" value="UniProtKB-KW"/>
</dbReference>
<protein>
    <submittedName>
        <fullName evidence="6">HxlR family transcriptional regulator</fullName>
    </submittedName>
</protein>
<name>T0ZFC6_9ZZZZ</name>
<evidence type="ECO:0000256" key="4">
    <source>
        <dbReference type="SAM" id="MobiDB-lite"/>
    </source>
</evidence>
<proteinExistence type="predicted"/>
<evidence type="ECO:0000256" key="3">
    <source>
        <dbReference type="ARBA" id="ARBA00023163"/>
    </source>
</evidence>
<dbReference type="AlphaFoldDB" id="T0ZFC6"/>
<dbReference type="PANTHER" id="PTHR33204:SF18">
    <property type="entry name" value="TRANSCRIPTIONAL REGULATORY PROTEIN"/>
    <property type="match status" value="1"/>
</dbReference>
<reference evidence="6" key="1">
    <citation type="submission" date="2013-08" db="EMBL/GenBank/DDBJ databases">
        <authorList>
            <person name="Mendez C."/>
            <person name="Richter M."/>
            <person name="Ferrer M."/>
            <person name="Sanchez J."/>
        </authorList>
    </citation>
    <scope>NUCLEOTIDE SEQUENCE</scope>
</reference>
<dbReference type="EMBL" id="AUZZ01006249">
    <property type="protein sequence ID" value="EQD46921.1"/>
    <property type="molecule type" value="Genomic_DNA"/>
</dbReference>
<keyword evidence="3" id="KW-0804">Transcription</keyword>
<dbReference type="Pfam" id="PF01638">
    <property type="entry name" value="HxlR"/>
    <property type="match status" value="1"/>
</dbReference>
<evidence type="ECO:0000256" key="2">
    <source>
        <dbReference type="ARBA" id="ARBA00023125"/>
    </source>
</evidence>
<feature type="domain" description="HTH hxlR-type" evidence="5">
    <location>
        <begin position="32"/>
        <end position="130"/>
    </location>
</feature>
<gene>
    <name evidence="6" type="ORF">B2A_08669</name>
</gene>
<evidence type="ECO:0000313" key="6">
    <source>
        <dbReference type="EMBL" id="EQD46921.1"/>
    </source>
</evidence>